<feature type="active site" description="Proton acceptor" evidence="7">
    <location>
        <position position="96"/>
    </location>
</feature>
<dbReference type="NCBIfam" id="TIGR00430">
    <property type="entry name" value="Q_tRNA_tgt"/>
    <property type="match status" value="1"/>
</dbReference>
<dbReference type="Gene3D" id="3.20.20.105">
    <property type="entry name" value="Queuine tRNA-ribosyltransferase-like"/>
    <property type="match status" value="1"/>
</dbReference>
<name>A0A078M0R1_9BACL</name>
<evidence type="ECO:0000256" key="3">
    <source>
        <dbReference type="ARBA" id="ARBA00022694"/>
    </source>
</evidence>
<protein>
    <recommendedName>
        <fullName evidence="7">Queuine tRNA-ribosyltransferase</fullName>
        <ecNumber evidence="7">2.4.2.29</ecNumber>
    </recommendedName>
    <alternativeName>
        <fullName evidence="7">Guanine insertion enzyme</fullName>
    </alternativeName>
    <alternativeName>
        <fullName evidence="7">tRNA-guanine transglycosylase</fullName>
    </alternativeName>
</protein>
<feature type="binding site" evidence="7">
    <location>
        <position position="220"/>
    </location>
    <ligand>
        <name>substrate</name>
    </ligand>
</feature>
<dbReference type="InterPro" id="IPR004803">
    <property type="entry name" value="TGT"/>
</dbReference>
<feature type="region of interest" description="RNA binding; important for wobble base 34 recognition" evidence="7">
    <location>
        <begin position="275"/>
        <end position="279"/>
    </location>
</feature>
<accession>A0A078M0R1</accession>
<organism evidence="9">
    <name type="scientific">Metalysinibacillus saudimassiliensis</name>
    <dbReference type="NCBI Taxonomy" id="1461583"/>
    <lineage>
        <taxon>Bacteria</taxon>
        <taxon>Bacillati</taxon>
        <taxon>Bacillota</taxon>
        <taxon>Bacilli</taxon>
        <taxon>Bacillales</taxon>
        <taxon>Caryophanaceae</taxon>
        <taxon>Metalysinibacillus</taxon>
    </lineage>
</organism>
<proteinExistence type="inferred from homology"/>
<keyword evidence="1 7" id="KW-0328">Glycosyltransferase</keyword>
<dbReference type="Pfam" id="PF01702">
    <property type="entry name" value="TGT"/>
    <property type="match status" value="1"/>
</dbReference>
<feature type="binding site" evidence="7">
    <location>
        <begin position="96"/>
        <end position="100"/>
    </location>
    <ligand>
        <name>substrate</name>
    </ligand>
</feature>
<sequence length="381" mass="43553">MTKPAVWYEPIKTCKQTGARLGIVHTPHGSFETPTFMPVGTQATVKTMSPEDLKEMNAGIILSNTYHLWLRPGNDIVKEAGGLHKFMNWDKPILTDSGGFQVFSLSKFRKIEEEGVHFRNHLNGDKLFLSPEKAMEIQNDLGSDIMMAFDECPPFPATHEYMLKSVDRTTRWAKRCKEAHKNTENQALFGIVQGGEYEDLRQRSAEALVALDFPGYAIGGLSVGEPKDIMYRVLEQTTHLLPEDKPRYLMGVGSPDSLIEGAIRGVDMFDCVLPTRIARNGTLMTSQGRLVVKNAKYERDFTPIDPECDCYTCKNYTRAYVRHLIRTEETFGLRLTSYHNLRFLIKLMEQVRQAIREDRLGDFRDEFFEKYGFNKPDAKNF</sequence>
<comment type="subunit">
    <text evidence="7">Homodimer. Within each dimer, one monomer is responsible for RNA recognition and catalysis, while the other monomer binds to the replacement base PreQ1.</text>
</comment>
<evidence type="ECO:0000256" key="4">
    <source>
        <dbReference type="ARBA" id="ARBA00022785"/>
    </source>
</evidence>
<dbReference type="EMBL" id="LN483073">
    <property type="protein sequence ID" value="CDZ99864.1"/>
    <property type="molecule type" value="Genomic_DNA"/>
</dbReference>
<evidence type="ECO:0000256" key="7">
    <source>
        <dbReference type="HAMAP-Rule" id="MF_00168"/>
    </source>
</evidence>
<dbReference type="GO" id="GO:0005829">
    <property type="term" value="C:cytosol"/>
    <property type="evidence" value="ECO:0007669"/>
    <property type="project" value="TreeGrafter"/>
</dbReference>
<dbReference type="PATRIC" id="fig|1461583.4.peg.308"/>
<feature type="region of interest" description="RNA binding" evidence="7">
    <location>
        <begin position="251"/>
        <end position="257"/>
    </location>
</feature>
<feature type="active site" description="Nucleophile" evidence="7">
    <location>
        <position position="270"/>
    </location>
</feature>
<dbReference type="GO" id="GO:0046872">
    <property type="term" value="F:metal ion binding"/>
    <property type="evidence" value="ECO:0007669"/>
    <property type="project" value="UniProtKB-KW"/>
</dbReference>
<dbReference type="InterPro" id="IPR036511">
    <property type="entry name" value="TGT-like_sf"/>
</dbReference>
<comment type="catalytic activity">
    <reaction evidence="6 7">
        <text>7-aminomethyl-7-carbaguanine + guanosine(34) in tRNA = 7-aminomethyl-7-carbaguanosine(34) in tRNA + guanine</text>
        <dbReference type="Rhea" id="RHEA:24104"/>
        <dbReference type="Rhea" id="RHEA-COMP:10341"/>
        <dbReference type="Rhea" id="RHEA-COMP:10342"/>
        <dbReference type="ChEBI" id="CHEBI:16235"/>
        <dbReference type="ChEBI" id="CHEBI:58703"/>
        <dbReference type="ChEBI" id="CHEBI:74269"/>
        <dbReference type="ChEBI" id="CHEBI:82833"/>
        <dbReference type="EC" id="2.4.2.29"/>
    </reaction>
</comment>
<reference evidence="9" key="1">
    <citation type="submission" date="2014-07" db="EMBL/GenBank/DDBJ databases">
        <authorList>
            <person name="Urmite Genomes Urmite Genomes"/>
        </authorList>
    </citation>
    <scope>NUCLEOTIDE SEQUENCE</scope>
    <source>
        <strain evidence="9">13S34_air</strain>
    </source>
</reference>
<dbReference type="SUPFAM" id="SSF51713">
    <property type="entry name" value="tRNA-guanine transglycosylase"/>
    <property type="match status" value="1"/>
</dbReference>
<comment type="pathway">
    <text evidence="7">tRNA modification; tRNA-queuosine biosynthesis.</text>
</comment>
<keyword evidence="3 7" id="KW-0819">tRNA processing</keyword>
<evidence type="ECO:0000313" key="9">
    <source>
        <dbReference type="EMBL" id="CDZ99864.1"/>
    </source>
</evidence>
<dbReference type="FunFam" id="3.20.20.105:FF:000001">
    <property type="entry name" value="Queuine tRNA-ribosyltransferase"/>
    <property type="match status" value="1"/>
</dbReference>
<feature type="binding site" evidence="7">
    <location>
        <position position="313"/>
    </location>
    <ligand>
        <name>Zn(2+)</name>
        <dbReference type="ChEBI" id="CHEBI:29105"/>
    </ligand>
</feature>
<dbReference type="UniPathway" id="UPA00392"/>
<feature type="binding site" evidence="7">
    <location>
        <position position="310"/>
    </location>
    <ligand>
        <name>Zn(2+)</name>
        <dbReference type="ChEBI" id="CHEBI:29105"/>
    </ligand>
</feature>
<comment type="cofactor">
    <cofactor evidence="7">
        <name>Zn(2+)</name>
        <dbReference type="ChEBI" id="CHEBI:29105"/>
    </cofactor>
    <text evidence="7">Binds 1 zinc ion per subunit.</text>
</comment>
<evidence type="ECO:0000256" key="5">
    <source>
        <dbReference type="ARBA" id="ARBA00022833"/>
    </source>
</evidence>
<dbReference type="PANTHER" id="PTHR46499">
    <property type="entry name" value="QUEUINE TRNA-RIBOSYLTRANSFERASE"/>
    <property type="match status" value="1"/>
</dbReference>
<evidence type="ECO:0000256" key="1">
    <source>
        <dbReference type="ARBA" id="ARBA00022676"/>
    </source>
</evidence>
<dbReference type="EC" id="2.4.2.29" evidence="7"/>
<comment type="similarity">
    <text evidence="7">Belongs to the queuine tRNA-ribosyltransferase family.</text>
</comment>
<comment type="function">
    <text evidence="7">Catalyzes the base-exchange of a guanine (G) residue with the queuine precursor 7-aminomethyl-7-deazaguanine (PreQ1) at position 34 (anticodon wobble position) in tRNAs with GU(N) anticodons (tRNA-Asp, -Asn, -His and -Tyr). Catalysis occurs through a double-displacement mechanism. The nucleophile active site attacks the C1' of nucleotide 34 to detach the guanine base from the RNA, forming a covalent enzyme-RNA intermediate. The proton acceptor active site deprotonates the incoming PreQ1, allowing a nucleophilic attack on the C1' of the ribose to form the product. After dissociation, two additional enzymatic reactions on the tRNA convert PreQ1 to queuine (Q), resulting in the hypermodified nucleoside queuosine (7-(((4,5-cis-dihydroxy-2-cyclopenten-1-yl)amino)methyl)-7-deazaguanosine).</text>
</comment>
<dbReference type="NCBIfam" id="TIGR00449">
    <property type="entry name" value="tgt_general"/>
    <property type="match status" value="1"/>
</dbReference>
<feature type="binding site" evidence="7">
    <location>
        <position position="193"/>
    </location>
    <ligand>
        <name>substrate</name>
    </ligand>
</feature>
<feature type="binding site" evidence="7">
    <location>
        <position position="308"/>
    </location>
    <ligand>
        <name>Zn(2+)</name>
        <dbReference type="ChEBI" id="CHEBI:29105"/>
    </ligand>
</feature>
<dbReference type="InterPro" id="IPR002616">
    <property type="entry name" value="tRNA_ribo_trans-like"/>
</dbReference>
<keyword evidence="7" id="KW-0479">Metal-binding</keyword>
<dbReference type="HAMAP" id="MF_00168">
    <property type="entry name" value="Q_tRNA_Tgt"/>
    <property type="match status" value="1"/>
</dbReference>
<keyword evidence="4 7" id="KW-0671">Queuosine biosynthesis</keyword>
<dbReference type="HOGENOM" id="CLU_022060_0_1_9"/>
<gene>
    <name evidence="7 9" type="primary">tgt</name>
    <name evidence="9" type="ORF">BN1050_00333</name>
</gene>
<keyword evidence="2 7" id="KW-0808">Transferase</keyword>
<keyword evidence="5 7" id="KW-0862">Zinc</keyword>
<dbReference type="PANTHER" id="PTHR46499:SF1">
    <property type="entry name" value="QUEUINE TRNA-RIBOSYLTRANSFERASE"/>
    <property type="match status" value="1"/>
</dbReference>
<feature type="binding site" evidence="7">
    <location>
        <position position="339"/>
    </location>
    <ligand>
        <name>Zn(2+)</name>
        <dbReference type="ChEBI" id="CHEBI:29105"/>
    </ligand>
</feature>
<dbReference type="GO" id="GO:0008479">
    <property type="term" value="F:tRNA-guanosine(34) queuine transglycosylase activity"/>
    <property type="evidence" value="ECO:0007669"/>
    <property type="project" value="UniProtKB-UniRule"/>
</dbReference>
<feature type="binding site" evidence="7">
    <location>
        <position position="150"/>
    </location>
    <ligand>
        <name>substrate</name>
    </ligand>
</feature>
<feature type="domain" description="tRNA-guanine(15) transglycosylase-like" evidence="8">
    <location>
        <begin position="17"/>
        <end position="371"/>
    </location>
</feature>
<dbReference type="GO" id="GO:0008616">
    <property type="term" value="P:tRNA queuosine(34) biosynthetic process"/>
    <property type="evidence" value="ECO:0007669"/>
    <property type="project" value="UniProtKB-UniRule"/>
</dbReference>
<evidence type="ECO:0000256" key="6">
    <source>
        <dbReference type="ARBA" id="ARBA00050112"/>
    </source>
</evidence>
<dbReference type="AlphaFoldDB" id="A0A078M0R1"/>
<dbReference type="InterPro" id="IPR050076">
    <property type="entry name" value="ArchSynthase1/Queuine_TRR"/>
</dbReference>
<evidence type="ECO:0000256" key="2">
    <source>
        <dbReference type="ARBA" id="ARBA00022679"/>
    </source>
</evidence>
<evidence type="ECO:0000259" key="8">
    <source>
        <dbReference type="Pfam" id="PF01702"/>
    </source>
</evidence>